<keyword evidence="1" id="KW-0472">Membrane</keyword>
<comment type="caution">
    <text evidence="2">The sequence shown here is derived from an EMBL/GenBank/DDBJ whole genome shotgun (WGS) entry which is preliminary data.</text>
</comment>
<evidence type="ECO:0000313" key="3">
    <source>
        <dbReference type="Proteomes" id="UP000643672"/>
    </source>
</evidence>
<feature type="transmembrane region" description="Helical" evidence="1">
    <location>
        <begin position="6"/>
        <end position="24"/>
    </location>
</feature>
<evidence type="ECO:0000256" key="1">
    <source>
        <dbReference type="SAM" id="Phobius"/>
    </source>
</evidence>
<keyword evidence="3" id="KW-1185">Reference proteome</keyword>
<organism evidence="2 3">
    <name type="scientific">Bathymodiolus thermophilus thioautotrophic gill symbiont</name>
    <dbReference type="NCBI Taxonomy" id="2360"/>
    <lineage>
        <taxon>Bacteria</taxon>
        <taxon>Pseudomonadati</taxon>
        <taxon>Pseudomonadota</taxon>
        <taxon>Gammaproteobacteria</taxon>
        <taxon>sulfur-oxidizing symbionts</taxon>
    </lineage>
</organism>
<evidence type="ECO:0000313" key="2">
    <source>
        <dbReference type="EMBL" id="CAB5496399.1"/>
    </source>
</evidence>
<protein>
    <submittedName>
        <fullName evidence="2">Uncharacterized protein</fullName>
    </submittedName>
</protein>
<keyword evidence="1" id="KW-1133">Transmembrane helix</keyword>
<accession>A0A8H8XDM0</accession>
<proteinExistence type="predicted"/>
<name>A0A8H8XDM0_9GAMM</name>
<dbReference type="EMBL" id="CAESAQ020000028">
    <property type="protein sequence ID" value="CAB5496399.1"/>
    <property type="molecule type" value="Genomic_DNA"/>
</dbReference>
<reference evidence="2 3" key="1">
    <citation type="submission" date="2020-05" db="EMBL/GenBank/DDBJ databases">
        <authorList>
            <person name="Petersen J."/>
            <person name="Sayavedra L."/>
        </authorList>
    </citation>
    <scope>NUCLEOTIDE SEQUENCE [LARGE SCALE GENOMIC DNA]</scope>
    <source>
        <strain evidence="2">B thermophilus SOXS</strain>
    </source>
</reference>
<keyword evidence="1" id="KW-0812">Transmembrane</keyword>
<dbReference type="Proteomes" id="UP000643672">
    <property type="component" value="Unassembled WGS sequence"/>
</dbReference>
<gene>
    <name evidence="2" type="ORF">THERMOS_501</name>
</gene>
<dbReference type="AlphaFoldDB" id="A0A8H8XDM0"/>
<sequence>MLNDYSYLYLYLYKGFGLFHYPWAKKNHSKEWFFYFPEVS</sequence>